<evidence type="ECO:0000259" key="6">
    <source>
        <dbReference type="Pfam" id="PF00171"/>
    </source>
</evidence>
<keyword evidence="8" id="KW-1185">Reference proteome</keyword>
<dbReference type="EMBL" id="JBHTAR010000011">
    <property type="protein sequence ID" value="MFC7199847.1"/>
    <property type="molecule type" value="Genomic_DNA"/>
</dbReference>
<comment type="subunit">
    <text evidence="2">Homotetramer.</text>
</comment>
<dbReference type="Gene3D" id="3.40.605.10">
    <property type="entry name" value="Aldehyde Dehydrogenase, Chain A, domain 1"/>
    <property type="match status" value="1"/>
</dbReference>
<organism evidence="7 8">
    <name type="scientific">Halospeciosus flavus</name>
    <dbReference type="NCBI Taxonomy" id="3032283"/>
    <lineage>
        <taxon>Archaea</taxon>
        <taxon>Methanobacteriati</taxon>
        <taxon>Methanobacteriota</taxon>
        <taxon>Stenosarchaea group</taxon>
        <taxon>Halobacteria</taxon>
        <taxon>Halobacteriales</taxon>
        <taxon>Halobacteriaceae</taxon>
        <taxon>Halospeciosus</taxon>
    </lineage>
</organism>
<evidence type="ECO:0000256" key="5">
    <source>
        <dbReference type="SAM" id="MobiDB-lite"/>
    </source>
</evidence>
<dbReference type="InterPro" id="IPR016162">
    <property type="entry name" value="Ald_DH_N"/>
</dbReference>
<evidence type="ECO:0000256" key="2">
    <source>
        <dbReference type="ARBA" id="ARBA00011881"/>
    </source>
</evidence>
<feature type="compositionally biased region" description="Polar residues" evidence="5">
    <location>
        <begin position="16"/>
        <end position="25"/>
    </location>
</feature>
<dbReference type="GO" id="GO:0016491">
    <property type="term" value="F:oxidoreductase activity"/>
    <property type="evidence" value="ECO:0007669"/>
    <property type="project" value="UniProtKB-KW"/>
</dbReference>
<dbReference type="InterPro" id="IPR016161">
    <property type="entry name" value="Ald_DH/histidinol_DH"/>
</dbReference>
<dbReference type="PANTHER" id="PTHR43521">
    <property type="entry name" value="ALPHA-AMINOADIPIC SEMIALDEHYDE DEHYDROGENASE"/>
    <property type="match status" value="1"/>
</dbReference>
<dbReference type="AlphaFoldDB" id="A0ABD5Z3N3"/>
<protein>
    <submittedName>
        <fullName evidence="7">Aldehyde dehydrogenase family protein</fullName>
    </submittedName>
</protein>
<evidence type="ECO:0000256" key="1">
    <source>
        <dbReference type="ARBA" id="ARBA00009986"/>
    </source>
</evidence>
<dbReference type="InterPro" id="IPR044638">
    <property type="entry name" value="ALDH7A1-like"/>
</dbReference>
<feature type="domain" description="Aldehyde dehydrogenase" evidence="6">
    <location>
        <begin position="11"/>
        <end position="478"/>
    </location>
</feature>
<dbReference type="PANTHER" id="PTHR43521:SF1">
    <property type="entry name" value="ALPHA-AMINOADIPIC SEMIALDEHYDE DEHYDROGENASE"/>
    <property type="match status" value="1"/>
</dbReference>
<name>A0ABD5Z3N3_9EURY</name>
<evidence type="ECO:0000313" key="7">
    <source>
        <dbReference type="EMBL" id="MFC7199847.1"/>
    </source>
</evidence>
<dbReference type="InterPro" id="IPR015590">
    <property type="entry name" value="Aldehyde_DH_dom"/>
</dbReference>
<evidence type="ECO:0000256" key="4">
    <source>
        <dbReference type="ARBA" id="ARBA00023027"/>
    </source>
</evidence>
<dbReference type="FunFam" id="3.40.605.10:FF:000007">
    <property type="entry name" value="NAD/NADP-dependent betaine aldehyde dehydrogenase"/>
    <property type="match status" value="1"/>
</dbReference>
<dbReference type="Pfam" id="PF00171">
    <property type="entry name" value="Aldedh"/>
    <property type="match status" value="1"/>
</dbReference>
<evidence type="ECO:0000313" key="8">
    <source>
        <dbReference type="Proteomes" id="UP001596447"/>
    </source>
</evidence>
<dbReference type="InterPro" id="IPR016163">
    <property type="entry name" value="Ald_DH_C"/>
</dbReference>
<dbReference type="Gene3D" id="3.40.309.10">
    <property type="entry name" value="Aldehyde Dehydrogenase, Chain A, domain 2"/>
    <property type="match status" value="1"/>
</dbReference>
<accession>A0ABD5Z3N3</accession>
<reference evidence="7 8" key="1">
    <citation type="journal article" date="2019" name="Int. J. Syst. Evol. Microbiol.">
        <title>The Global Catalogue of Microorganisms (GCM) 10K type strain sequencing project: providing services to taxonomists for standard genome sequencing and annotation.</title>
        <authorList>
            <consortium name="The Broad Institute Genomics Platform"/>
            <consortium name="The Broad Institute Genome Sequencing Center for Infectious Disease"/>
            <person name="Wu L."/>
            <person name="Ma J."/>
        </authorList>
    </citation>
    <scope>NUCLEOTIDE SEQUENCE [LARGE SCALE GENOMIC DNA]</scope>
    <source>
        <strain evidence="7 8">XZGYJ-43</strain>
    </source>
</reference>
<evidence type="ECO:0000256" key="3">
    <source>
        <dbReference type="ARBA" id="ARBA00023002"/>
    </source>
</evidence>
<keyword evidence="4" id="KW-0520">NAD</keyword>
<dbReference type="RefSeq" id="WP_279529770.1">
    <property type="nucleotide sequence ID" value="NZ_CP122312.1"/>
</dbReference>
<sequence>MTHQHYIDGEWVEGSGSETFESRNPATGKTLAEFHRGTESDIDEAISAAEEAEEEWQELSYIDRAEYLWDIYHELRERHEELGEVVTKECGKEISEGKADVTEAWHMVEWAAGNARHPHGDVVPSEVSSKDAYMRRSPRGVVGCITPWNFPVAIPFWHMAISLVEGNTVVWKPAEQTPWCAQIIAEMFEDTGIPDGVFNMVQGFGDAGAAITDDDRVDTVLFTGSAEVGHEIASEVGGRPGRLAACEMGGKNGIVVTEEADLDVAVHSAVMSSFKTTGQRCVSSERLIVHEDVYDEFKERFVKKAKKVSVGDPLEEDTFMGPAIEPEHVEKIQKYNDLAREEGANVLVDRAELEPEEIPEGHEDGNWVGPFVYEIDYADDVRCIREEVFGPHVALIEYSGDIEDAVDIHNDTPYGLAGAIISEDYRQINYYRDNAEVGLAYGNLPCIGAEVQLPFGGVKKSGNGYPSAREAIEAVTERTAWTLNNSKEIEMAQGLSAEIKTEEDEE</sequence>
<comment type="similarity">
    <text evidence="1">Belongs to the aldehyde dehydrogenase family.</text>
</comment>
<comment type="caution">
    <text evidence="7">The sequence shown here is derived from an EMBL/GenBank/DDBJ whole genome shotgun (WGS) entry which is preliminary data.</text>
</comment>
<keyword evidence="3" id="KW-0560">Oxidoreductase</keyword>
<proteinExistence type="inferred from homology"/>
<gene>
    <name evidence="7" type="ORF">ACFQJ9_10590</name>
</gene>
<dbReference type="Proteomes" id="UP001596447">
    <property type="component" value="Unassembled WGS sequence"/>
</dbReference>
<dbReference type="SUPFAM" id="SSF53720">
    <property type="entry name" value="ALDH-like"/>
    <property type="match status" value="1"/>
</dbReference>
<feature type="region of interest" description="Disordered" evidence="5">
    <location>
        <begin position="1"/>
        <end position="25"/>
    </location>
</feature>